<keyword evidence="12 17" id="KW-0456">Lyase</keyword>
<evidence type="ECO:0000256" key="1">
    <source>
        <dbReference type="ARBA" id="ARBA00000013"/>
    </source>
</evidence>
<keyword evidence="7 17" id="KW-0067">ATP-binding</keyword>
<evidence type="ECO:0000256" key="9">
    <source>
        <dbReference type="ARBA" id="ARBA00022958"/>
    </source>
</evidence>
<comment type="catalytic activity">
    <reaction evidence="1 18 19">
        <text>(6R)-NADHX = (6S)-NADHX</text>
        <dbReference type="Rhea" id="RHEA:32215"/>
        <dbReference type="ChEBI" id="CHEBI:64074"/>
        <dbReference type="ChEBI" id="CHEBI:64075"/>
        <dbReference type="EC" id="5.1.99.6"/>
    </reaction>
</comment>
<dbReference type="RefSeq" id="WP_041883704.1">
    <property type="nucleotide sequence ID" value="NZ_JXRA01000076.1"/>
</dbReference>
<dbReference type="OrthoDB" id="9806925at2"/>
<keyword evidence="13" id="KW-0511">Multifunctional enzyme</keyword>
<reference evidence="22 23" key="1">
    <citation type="submission" date="2015-01" db="EMBL/GenBank/DDBJ databases">
        <title>Draft genome sequence of Pedobacter sp. NL19 isolated from sludge of an effluent treatment pond in an abandoned uranium mine.</title>
        <authorList>
            <person name="Santos T."/>
            <person name="Caetano T."/>
            <person name="Covas C."/>
            <person name="Cruz A."/>
            <person name="Mendo S."/>
        </authorList>
    </citation>
    <scope>NUCLEOTIDE SEQUENCE [LARGE SCALE GENOMIC DNA]</scope>
    <source>
        <strain evidence="22 23">NL19</strain>
    </source>
</reference>
<dbReference type="PROSITE" id="PS51383">
    <property type="entry name" value="YJEF_C_3"/>
    <property type="match status" value="1"/>
</dbReference>
<evidence type="ECO:0000259" key="21">
    <source>
        <dbReference type="PROSITE" id="PS51385"/>
    </source>
</evidence>
<comment type="cofactor">
    <cofactor evidence="17">
        <name>Mg(2+)</name>
        <dbReference type="ChEBI" id="CHEBI:18420"/>
    </cofactor>
</comment>
<comment type="similarity">
    <text evidence="17">Belongs to the NnrD/CARKD family.</text>
</comment>
<dbReference type="InterPro" id="IPR036652">
    <property type="entry name" value="YjeF_N_dom_sf"/>
</dbReference>
<evidence type="ECO:0000256" key="4">
    <source>
        <dbReference type="ARBA" id="ARBA00009524"/>
    </source>
</evidence>
<feature type="binding site" evidence="18">
    <location>
        <position position="127"/>
    </location>
    <ligand>
        <name>K(+)</name>
        <dbReference type="ChEBI" id="CHEBI:29103"/>
    </ligand>
</feature>
<feature type="binding site" evidence="17">
    <location>
        <begin position="409"/>
        <end position="413"/>
    </location>
    <ligand>
        <name>AMP</name>
        <dbReference type="ChEBI" id="CHEBI:456215"/>
    </ligand>
</feature>
<evidence type="ECO:0000256" key="13">
    <source>
        <dbReference type="ARBA" id="ARBA00023268"/>
    </source>
</evidence>
<evidence type="ECO:0000256" key="2">
    <source>
        <dbReference type="ARBA" id="ARBA00000909"/>
    </source>
</evidence>
<comment type="catalytic activity">
    <reaction evidence="16 17 19">
        <text>(6S)-NADPHX + ADP = AMP + phosphate + NADPH + H(+)</text>
        <dbReference type="Rhea" id="RHEA:32235"/>
        <dbReference type="ChEBI" id="CHEBI:15378"/>
        <dbReference type="ChEBI" id="CHEBI:43474"/>
        <dbReference type="ChEBI" id="CHEBI:57783"/>
        <dbReference type="ChEBI" id="CHEBI:64076"/>
        <dbReference type="ChEBI" id="CHEBI:456215"/>
        <dbReference type="ChEBI" id="CHEBI:456216"/>
        <dbReference type="EC" id="4.2.1.136"/>
    </reaction>
</comment>
<dbReference type="Pfam" id="PF01256">
    <property type="entry name" value="Carb_kinase"/>
    <property type="match status" value="1"/>
</dbReference>
<comment type="catalytic activity">
    <reaction evidence="2 18 19">
        <text>(6R)-NADPHX = (6S)-NADPHX</text>
        <dbReference type="Rhea" id="RHEA:32227"/>
        <dbReference type="ChEBI" id="CHEBI:64076"/>
        <dbReference type="ChEBI" id="CHEBI:64077"/>
        <dbReference type="EC" id="5.1.99.6"/>
    </reaction>
</comment>
<gene>
    <name evidence="17" type="primary">nnrD</name>
    <name evidence="18" type="synonym">nnrE</name>
    <name evidence="22" type="ORF">TH53_17380</name>
</gene>
<dbReference type="GO" id="GO:0052855">
    <property type="term" value="F:ADP-dependent NAD(P)H-hydrate dehydratase activity"/>
    <property type="evidence" value="ECO:0007669"/>
    <property type="project" value="UniProtKB-UniRule"/>
</dbReference>
<evidence type="ECO:0000256" key="16">
    <source>
        <dbReference type="ARBA" id="ARBA00049209"/>
    </source>
</evidence>
<evidence type="ECO:0000313" key="22">
    <source>
        <dbReference type="EMBL" id="KIO75992.1"/>
    </source>
</evidence>
<evidence type="ECO:0000256" key="5">
    <source>
        <dbReference type="ARBA" id="ARBA00022723"/>
    </source>
</evidence>
<dbReference type="HAMAP" id="MF_01965">
    <property type="entry name" value="NADHX_dehydratase"/>
    <property type="match status" value="1"/>
</dbReference>
<dbReference type="AlphaFoldDB" id="A0A0D0GFA9"/>
<dbReference type="EC" id="5.1.99.6" evidence="19"/>
<dbReference type="EMBL" id="JXRA01000076">
    <property type="protein sequence ID" value="KIO75992.1"/>
    <property type="molecule type" value="Genomic_DNA"/>
</dbReference>
<evidence type="ECO:0000256" key="3">
    <source>
        <dbReference type="ARBA" id="ARBA00006001"/>
    </source>
</evidence>
<dbReference type="STRING" id="1503925.TH53_17380"/>
<dbReference type="GO" id="GO:0052856">
    <property type="term" value="F:NAD(P)HX epimerase activity"/>
    <property type="evidence" value="ECO:0007669"/>
    <property type="project" value="UniProtKB-UniRule"/>
</dbReference>
<dbReference type="GO" id="GO:0046496">
    <property type="term" value="P:nicotinamide nucleotide metabolic process"/>
    <property type="evidence" value="ECO:0007669"/>
    <property type="project" value="UniProtKB-UniRule"/>
</dbReference>
<feature type="domain" description="YjeF N-terminal" evidence="21">
    <location>
        <begin position="10"/>
        <end position="218"/>
    </location>
</feature>
<feature type="binding site" evidence="18">
    <location>
        <position position="60"/>
    </location>
    <ligand>
        <name>K(+)</name>
        <dbReference type="ChEBI" id="CHEBI:29103"/>
    </ligand>
</feature>
<accession>A0A0D0GFA9</accession>
<keyword evidence="6 17" id="KW-0547">Nucleotide-binding</keyword>
<dbReference type="Gene3D" id="3.40.1190.20">
    <property type="match status" value="1"/>
</dbReference>
<evidence type="ECO:0000259" key="20">
    <source>
        <dbReference type="PROSITE" id="PS51383"/>
    </source>
</evidence>
<comment type="function">
    <text evidence="14 19">Bifunctional enzyme that catalyzes the epimerization of the S- and R-forms of NAD(P)HX and the dehydration of the S-form of NAD(P)HX at the expense of ADP, which is converted to AMP. This allows the repair of both epimers of NAD(P)HX, a damaged form of NAD(P)H that is a result of enzymatic or heat-dependent hydration.</text>
</comment>
<evidence type="ECO:0000256" key="17">
    <source>
        <dbReference type="HAMAP-Rule" id="MF_01965"/>
    </source>
</evidence>
<dbReference type="SUPFAM" id="SSF64153">
    <property type="entry name" value="YjeF N-terminal domain-like"/>
    <property type="match status" value="1"/>
</dbReference>
<comment type="function">
    <text evidence="18">Catalyzes the epimerization of the S- and R-forms of NAD(P)HX, a damaged form of NAD(P)H that is a result of enzymatic or heat-dependent hydration. This is a prerequisite for the S-specific NAD(P)H-hydrate dehydratase to allow the repair of both epimers of NAD(P)HX.</text>
</comment>
<dbReference type="InterPro" id="IPR004443">
    <property type="entry name" value="YjeF_N_dom"/>
</dbReference>
<dbReference type="HAMAP" id="MF_01966">
    <property type="entry name" value="NADHX_epimerase"/>
    <property type="match status" value="1"/>
</dbReference>
<proteinExistence type="inferred from homology"/>
<evidence type="ECO:0000256" key="11">
    <source>
        <dbReference type="ARBA" id="ARBA00023235"/>
    </source>
</evidence>
<evidence type="ECO:0000256" key="7">
    <source>
        <dbReference type="ARBA" id="ARBA00022840"/>
    </source>
</evidence>
<comment type="caution">
    <text evidence="22">The sequence shown here is derived from an EMBL/GenBank/DDBJ whole genome shotgun (WGS) entry which is preliminary data.</text>
</comment>
<evidence type="ECO:0000256" key="12">
    <source>
        <dbReference type="ARBA" id="ARBA00023239"/>
    </source>
</evidence>
<dbReference type="Gene3D" id="3.40.50.10260">
    <property type="entry name" value="YjeF N-terminal domain"/>
    <property type="match status" value="1"/>
</dbReference>
<evidence type="ECO:0000256" key="8">
    <source>
        <dbReference type="ARBA" id="ARBA00022857"/>
    </source>
</evidence>
<dbReference type="PROSITE" id="PS01050">
    <property type="entry name" value="YJEF_C_2"/>
    <property type="match status" value="1"/>
</dbReference>
<dbReference type="PANTHER" id="PTHR12592">
    <property type="entry name" value="ATP-DEPENDENT (S)-NAD(P)H-HYDRATE DEHYDRATASE FAMILY MEMBER"/>
    <property type="match status" value="1"/>
</dbReference>
<dbReference type="CDD" id="cd01171">
    <property type="entry name" value="YXKO-related"/>
    <property type="match status" value="1"/>
</dbReference>
<feature type="binding site" evidence="17">
    <location>
        <position position="324"/>
    </location>
    <ligand>
        <name>(6S)-NADPHX</name>
        <dbReference type="ChEBI" id="CHEBI:64076"/>
    </ligand>
</feature>
<comment type="similarity">
    <text evidence="3 19">In the N-terminal section; belongs to the NnrE/AIBP family.</text>
</comment>
<feature type="binding site" evidence="17">
    <location>
        <position position="263"/>
    </location>
    <ligand>
        <name>(6S)-NADPHX</name>
        <dbReference type="ChEBI" id="CHEBI:64076"/>
    </ligand>
</feature>
<feature type="binding site" evidence="17">
    <location>
        <position position="439"/>
    </location>
    <ligand>
        <name>(6S)-NADPHX</name>
        <dbReference type="ChEBI" id="CHEBI:64076"/>
    </ligand>
</feature>
<feature type="binding site" evidence="18">
    <location>
        <begin position="131"/>
        <end position="137"/>
    </location>
    <ligand>
        <name>(6S)-NADPHX</name>
        <dbReference type="ChEBI" id="CHEBI:64076"/>
    </ligand>
</feature>
<dbReference type="SUPFAM" id="SSF53613">
    <property type="entry name" value="Ribokinase-like"/>
    <property type="match status" value="1"/>
</dbReference>
<dbReference type="EC" id="4.2.1.136" evidence="19"/>
<organism evidence="22 23">
    <name type="scientific">Pedobacter lusitanus</name>
    <dbReference type="NCBI Taxonomy" id="1503925"/>
    <lineage>
        <taxon>Bacteria</taxon>
        <taxon>Pseudomonadati</taxon>
        <taxon>Bacteroidota</taxon>
        <taxon>Sphingobacteriia</taxon>
        <taxon>Sphingobacteriales</taxon>
        <taxon>Sphingobacteriaceae</taxon>
        <taxon>Pedobacter</taxon>
    </lineage>
</organism>
<sequence>MQNLINQEQMRSADVFTIKEQEISSIELMETASAAFVKEFVREITDENTPIAVLCGKGNNGGDGLAIARILNDKGYNLVSVYLIDFSAQETEEYKVNLNRLKDQWFPLTTVKSVADLKNLKSGVIIDAVLGAGLNKKLSGLYLELAQFVNGLNLHVIAVDVPTGFPAEGKLDKDNVYIKAELVICFQRPKINFFFPESAAALNRFIVTPIGLSEEFIERFDSPYKLSDAGDISDLIKPRKPFTHKGTYGHALIVAGQRETMGAAILAARACLYSGAGLTTLSIPESGLTALNATLPEVMYKDRTALSQSGGGFENFSAIAVGPGLGTGAESLDILTSLLKLKLPLIIDADALNLLGEYEELFKQVPEGSVLTPHIKEFDHLFGVHDSWWDRLQTARAQAVQRKCVIVLKNQYTFIIDQYGGVKINPTGNPAMAQGGMGDVLTGIIASLSAQGYPADQAASAACYLHGLSGDKLAVSKIAVTASAVAGYIPEVLKELIK</sequence>
<comment type="subunit">
    <text evidence="17">Homotetramer.</text>
</comment>
<dbReference type="InterPro" id="IPR030677">
    <property type="entry name" value="Nnr"/>
</dbReference>
<keyword evidence="5 18" id="KW-0479">Metal-binding</keyword>
<dbReference type="InterPro" id="IPR017953">
    <property type="entry name" value="Carbohydrate_kinase_pred_CS"/>
</dbReference>
<evidence type="ECO:0000256" key="18">
    <source>
        <dbReference type="HAMAP-Rule" id="MF_01966"/>
    </source>
</evidence>
<feature type="binding site" evidence="17">
    <location>
        <position position="438"/>
    </location>
    <ligand>
        <name>AMP</name>
        <dbReference type="ChEBI" id="CHEBI:456215"/>
    </ligand>
</feature>
<keyword evidence="9 18" id="KW-0630">Potassium</keyword>
<evidence type="ECO:0000256" key="19">
    <source>
        <dbReference type="PIRNR" id="PIRNR017184"/>
    </source>
</evidence>
<dbReference type="InterPro" id="IPR029056">
    <property type="entry name" value="Ribokinase-like"/>
</dbReference>
<evidence type="ECO:0000256" key="10">
    <source>
        <dbReference type="ARBA" id="ARBA00023027"/>
    </source>
</evidence>
<dbReference type="Pfam" id="PF03853">
    <property type="entry name" value="YjeF_N"/>
    <property type="match status" value="1"/>
</dbReference>
<name>A0A0D0GFA9_9SPHI</name>
<evidence type="ECO:0000256" key="6">
    <source>
        <dbReference type="ARBA" id="ARBA00022741"/>
    </source>
</evidence>
<dbReference type="InterPro" id="IPR000631">
    <property type="entry name" value="CARKD"/>
</dbReference>
<feature type="binding site" evidence="17">
    <location>
        <position position="374"/>
    </location>
    <ligand>
        <name>(6S)-NADPHX</name>
        <dbReference type="ChEBI" id="CHEBI:64076"/>
    </ligand>
</feature>
<comment type="similarity">
    <text evidence="4 19">In the C-terminal section; belongs to the NnrD/CARKD family.</text>
</comment>
<keyword evidence="10 17" id="KW-0520">NAD</keyword>
<dbReference type="NCBIfam" id="TIGR00196">
    <property type="entry name" value="yjeF_cterm"/>
    <property type="match status" value="1"/>
</dbReference>
<keyword evidence="11 18" id="KW-0413">Isomerase</keyword>
<feature type="binding site" evidence="18">
    <location>
        <position position="160"/>
    </location>
    <ligand>
        <name>(6S)-NADPHX</name>
        <dbReference type="ChEBI" id="CHEBI:64076"/>
    </ligand>
</feature>
<dbReference type="NCBIfam" id="TIGR00197">
    <property type="entry name" value="yjeF_nterm"/>
    <property type="match status" value="1"/>
</dbReference>
<dbReference type="PANTHER" id="PTHR12592:SF0">
    <property type="entry name" value="ATP-DEPENDENT (S)-NAD(P)H-HYDRATE DEHYDRATASE"/>
    <property type="match status" value="1"/>
</dbReference>
<comment type="catalytic activity">
    <reaction evidence="15 17 19">
        <text>(6S)-NADHX + ADP = AMP + phosphate + NADH + H(+)</text>
        <dbReference type="Rhea" id="RHEA:32223"/>
        <dbReference type="ChEBI" id="CHEBI:15378"/>
        <dbReference type="ChEBI" id="CHEBI:43474"/>
        <dbReference type="ChEBI" id="CHEBI:57945"/>
        <dbReference type="ChEBI" id="CHEBI:64074"/>
        <dbReference type="ChEBI" id="CHEBI:456215"/>
        <dbReference type="ChEBI" id="CHEBI:456216"/>
        <dbReference type="EC" id="4.2.1.136"/>
    </reaction>
</comment>
<protein>
    <recommendedName>
        <fullName evidence="19">Bifunctional NAD(P)H-hydrate repair enzyme</fullName>
    </recommendedName>
    <alternativeName>
        <fullName evidence="19">Nicotinamide nucleotide repair protein</fullName>
    </alternativeName>
    <domain>
        <recommendedName>
            <fullName evidence="19">ADP-dependent (S)-NAD(P)H-hydrate dehydratase</fullName>
            <ecNumber evidence="19">4.2.1.136</ecNumber>
        </recommendedName>
        <alternativeName>
            <fullName evidence="19">ADP-dependent NAD(P)HX dehydratase</fullName>
        </alternativeName>
    </domain>
    <domain>
        <recommendedName>
            <fullName evidence="19">NAD(P)H-hydrate epimerase</fullName>
            <ecNumber evidence="19">5.1.99.6</ecNumber>
        </recommendedName>
    </domain>
</protein>
<dbReference type="Proteomes" id="UP000032049">
    <property type="component" value="Unassembled WGS sequence"/>
</dbReference>
<dbReference type="GO" id="GO:0110051">
    <property type="term" value="P:metabolite repair"/>
    <property type="evidence" value="ECO:0007669"/>
    <property type="project" value="TreeGrafter"/>
</dbReference>
<comment type="function">
    <text evidence="17">Catalyzes the dehydration of the S-form of NAD(P)HX at the expense of ADP, which is converted to AMP. Together with NAD(P)HX epimerase, which catalyzes the epimerization of the S- and R-forms, the enzyme allows the repair of both epimers of NAD(P)HX, a damaged form of NAD(P)H that is a result of enzymatic or heat-dependent hydration.</text>
</comment>
<keyword evidence="23" id="KW-1185">Reference proteome</keyword>
<comment type="cofactor">
    <cofactor evidence="18 19">
        <name>K(+)</name>
        <dbReference type="ChEBI" id="CHEBI:29103"/>
    </cofactor>
    <text evidence="18 19">Binds 1 potassium ion per subunit.</text>
</comment>
<feature type="binding site" evidence="18">
    <location>
        <position position="163"/>
    </location>
    <ligand>
        <name>K(+)</name>
        <dbReference type="ChEBI" id="CHEBI:29103"/>
    </ligand>
</feature>
<evidence type="ECO:0000313" key="23">
    <source>
        <dbReference type="Proteomes" id="UP000032049"/>
    </source>
</evidence>
<feature type="binding site" evidence="18">
    <location>
        <position position="142"/>
    </location>
    <ligand>
        <name>(6S)-NADPHX</name>
        <dbReference type="ChEBI" id="CHEBI:64076"/>
    </ligand>
</feature>
<dbReference type="PIRSF" id="PIRSF017184">
    <property type="entry name" value="Nnr"/>
    <property type="match status" value="1"/>
</dbReference>
<feature type="domain" description="YjeF C-terminal" evidence="20">
    <location>
        <begin position="228"/>
        <end position="496"/>
    </location>
</feature>
<evidence type="ECO:0000256" key="14">
    <source>
        <dbReference type="ARBA" id="ARBA00025153"/>
    </source>
</evidence>
<evidence type="ECO:0000256" key="15">
    <source>
        <dbReference type="ARBA" id="ARBA00048238"/>
    </source>
</evidence>
<dbReference type="PROSITE" id="PS51385">
    <property type="entry name" value="YJEF_N"/>
    <property type="match status" value="1"/>
</dbReference>
<comment type="similarity">
    <text evidence="18">Belongs to the NnrE/AIBP family.</text>
</comment>
<feature type="binding site" evidence="18">
    <location>
        <begin position="59"/>
        <end position="63"/>
    </location>
    <ligand>
        <name>(6S)-NADPHX</name>
        <dbReference type="ChEBI" id="CHEBI:64076"/>
    </ligand>
</feature>
<dbReference type="GO" id="GO:0046872">
    <property type="term" value="F:metal ion binding"/>
    <property type="evidence" value="ECO:0007669"/>
    <property type="project" value="UniProtKB-UniRule"/>
</dbReference>
<dbReference type="GO" id="GO:0005524">
    <property type="term" value="F:ATP binding"/>
    <property type="evidence" value="ECO:0007669"/>
    <property type="project" value="UniProtKB-UniRule"/>
</dbReference>
<keyword evidence="8 17" id="KW-0521">NADP</keyword>